<keyword evidence="7 11" id="KW-0862">Zinc</keyword>
<comment type="catalytic activity">
    <reaction evidence="10 11">
        <text>GTP + 4 H2O = 2,5-diamino-6-hydroxy-4-(5-phosphoribosylamino)-pyrimidine + formate + 2 phosphate + 3 H(+)</text>
        <dbReference type="Rhea" id="RHEA:23704"/>
        <dbReference type="ChEBI" id="CHEBI:15377"/>
        <dbReference type="ChEBI" id="CHEBI:15378"/>
        <dbReference type="ChEBI" id="CHEBI:15740"/>
        <dbReference type="ChEBI" id="CHEBI:37565"/>
        <dbReference type="ChEBI" id="CHEBI:43474"/>
        <dbReference type="ChEBI" id="CHEBI:58614"/>
        <dbReference type="EC" id="3.5.4.25"/>
    </reaction>
</comment>
<dbReference type="HAMAP" id="MF_00179">
    <property type="entry name" value="RibA"/>
    <property type="match status" value="1"/>
</dbReference>
<dbReference type="InterPro" id="IPR032677">
    <property type="entry name" value="GTP_cyclohydro_II"/>
</dbReference>
<keyword evidence="8 11" id="KW-0342">GTP-binding</keyword>
<feature type="binding site" evidence="11">
    <location>
        <begin position="52"/>
        <end position="56"/>
    </location>
    <ligand>
        <name>GTP</name>
        <dbReference type="ChEBI" id="CHEBI:37565"/>
    </ligand>
</feature>
<dbReference type="GO" id="GO:0003935">
    <property type="term" value="F:GTP cyclohydrolase II activity"/>
    <property type="evidence" value="ECO:0007669"/>
    <property type="project" value="UniProtKB-UniRule"/>
</dbReference>
<feature type="binding site" evidence="11">
    <location>
        <position position="119"/>
    </location>
    <ligand>
        <name>GTP</name>
        <dbReference type="ChEBI" id="CHEBI:37565"/>
    </ligand>
</feature>
<keyword evidence="5 11" id="KW-0547">Nucleotide-binding</keyword>
<name>A0A495X630_9PSEU</name>
<feature type="binding site" evidence="11">
    <location>
        <position position="73"/>
    </location>
    <ligand>
        <name>GTP</name>
        <dbReference type="ChEBI" id="CHEBI:37565"/>
    </ligand>
</feature>
<protein>
    <recommendedName>
        <fullName evidence="11">GTP cyclohydrolase-2</fullName>
        <ecNumber evidence="11">3.5.4.25</ecNumber>
    </recommendedName>
    <alternativeName>
        <fullName evidence="11">GTP cyclohydrolase II</fullName>
    </alternativeName>
</protein>
<dbReference type="UniPathway" id="UPA00275">
    <property type="reaction ID" value="UER00400"/>
</dbReference>
<comment type="function">
    <text evidence="9 11">Catalyzes the conversion of GTP to 2,5-diamino-6-ribosylamino-4(3H)-pyrimidinone 5'-phosphate (DARP), formate and pyrophosphate.</text>
</comment>
<evidence type="ECO:0000256" key="6">
    <source>
        <dbReference type="ARBA" id="ARBA00022801"/>
    </source>
</evidence>
<dbReference type="PANTHER" id="PTHR21327">
    <property type="entry name" value="GTP CYCLOHYDROLASE II-RELATED"/>
    <property type="match status" value="1"/>
</dbReference>
<dbReference type="PANTHER" id="PTHR21327:SF18">
    <property type="entry name" value="3,4-DIHYDROXY-2-BUTANONE 4-PHOSPHATE SYNTHASE"/>
    <property type="match status" value="1"/>
</dbReference>
<keyword evidence="4 11" id="KW-0479">Metal-binding</keyword>
<evidence type="ECO:0000259" key="13">
    <source>
        <dbReference type="Pfam" id="PF00925"/>
    </source>
</evidence>
<dbReference type="GO" id="GO:0008270">
    <property type="term" value="F:zinc ion binding"/>
    <property type="evidence" value="ECO:0007669"/>
    <property type="project" value="UniProtKB-UniRule"/>
</dbReference>
<feature type="binding site" evidence="11">
    <location>
        <position position="159"/>
    </location>
    <ligand>
        <name>GTP</name>
        <dbReference type="ChEBI" id="CHEBI:37565"/>
    </ligand>
</feature>
<dbReference type="GO" id="GO:0005525">
    <property type="term" value="F:GTP binding"/>
    <property type="evidence" value="ECO:0007669"/>
    <property type="project" value="UniProtKB-KW"/>
</dbReference>
<feature type="binding site" evidence="11">
    <location>
        <position position="68"/>
    </location>
    <ligand>
        <name>Zn(2+)</name>
        <dbReference type="ChEBI" id="CHEBI:29105"/>
        <note>catalytic</note>
    </ligand>
</feature>
<proteinExistence type="inferred from homology"/>
<feature type="binding site" evidence="11">
    <location>
        <position position="70"/>
    </location>
    <ligand>
        <name>Zn(2+)</name>
        <dbReference type="ChEBI" id="CHEBI:29105"/>
        <note>catalytic</note>
    </ligand>
</feature>
<dbReference type="NCBIfam" id="TIGR00505">
    <property type="entry name" value="ribA"/>
    <property type="match status" value="1"/>
</dbReference>
<feature type="region of interest" description="Disordered" evidence="12">
    <location>
        <begin position="203"/>
        <end position="223"/>
    </location>
</feature>
<comment type="caution">
    <text evidence="14">The sequence shown here is derived from an EMBL/GenBank/DDBJ whole genome shotgun (WGS) entry which is preliminary data.</text>
</comment>
<keyword evidence="3 11" id="KW-0686">Riboflavin biosynthesis</keyword>
<organism evidence="14 15">
    <name type="scientific">Saccharothrix variisporea</name>
    <dbReference type="NCBI Taxonomy" id="543527"/>
    <lineage>
        <taxon>Bacteria</taxon>
        <taxon>Bacillati</taxon>
        <taxon>Actinomycetota</taxon>
        <taxon>Actinomycetes</taxon>
        <taxon>Pseudonocardiales</taxon>
        <taxon>Pseudonocardiaceae</taxon>
        <taxon>Saccharothrix</taxon>
    </lineage>
</organism>
<gene>
    <name evidence="11" type="primary">ribA</name>
    <name evidence="14" type="ORF">DFJ66_1294</name>
</gene>
<dbReference type="Proteomes" id="UP000272729">
    <property type="component" value="Unassembled WGS sequence"/>
</dbReference>
<dbReference type="Gene3D" id="3.40.50.10990">
    <property type="entry name" value="GTP cyclohydrolase II"/>
    <property type="match status" value="1"/>
</dbReference>
<dbReference type="RefSeq" id="WP_121218882.1">
    <property type="nucleotide sequence ID" value="NZ_JBIUBA010000047.1"/>
</dbReference>
<evidence type="ECO:0000256" key="8">
    <source>
        <dbReference type="ARBA" id="ARBA00023134"/>
    </source>
</evidence>
<feature type="active site" description="Proton acceptor" evidence="11">
    <location>
        <position position="131"/>
    </location>
</feature>
<evidence type="ECO:0000313" key="14">
    <source>
        <dbReference type="EMBL" id="RKT68113.1"/>
    </source>
</evidence>
<dbReference type="GO" id="GO:0009231">
    <property type="term" value="P:riboflavin biosynthetic process"/>
    <property type="evidence" value="ECO:0007669"/>
    <property type="project" value="UniProtKB-UniRule"/>
</dbReference>
<accession>A0A495X630</accession>
<comment type="pathway">
    <text evidence="1 11">Cofactor biosynthesis; riboflavin biosynthesis; 5-amino-6-(D-ribitylamino)uracil from GTP: step 1/4.</text>
</comment>
<keyword evidence="15" id="KW-1185">Reference proteome</keyword>
<feature type="binding site" evidence="11">
    <location>
        <position position="154"/>
    </location>
    <ligand>
        <name>GTP</name>
        <dbReference type="ChEBI" id="CHEBI:37565"/>
    </ligand>
</feature>
<evidence type="ECO:0000256" key="3">
    <source>
        <dbReference type="ARBA" id="ARBA00022619"/>
    </source>
</evidence>
<dbReference type="CDD" id="cd00641">
    <property type="entry name" value="GTP_cyclohydro2"/>
    <property type="match status" value="1"/>
</dbReference>
<evidence type="ECO:0000256" key="5">
    <source>
        <dbReference type="ARBA" id="ARBA00022741"/>
    </source>
</evidence>
<comment type="cofactor">
    <cofactor evidence="11">
        <name>Zn(2+)</name>
        <dbReference type="ChEBI" id="CHEBI:29105"/>
    </cofactor>
    <text evidence="11">Binds 1 zinc ion per subunit.</text>
</comment>
<feature type="active site" description="Nucleophile" evidence="11">
    <location>
        <position position="133"/>
    </location>
</feature>
<dbReference type="OrthoDB" id="9793111at2"/>
<keyword evidence="6 11" id="KW-0378">Hydrolase</keyword>
<sequence>MYEHAFRDEDVAESDLVTRRGTFRAVAFRADGHEHMALVHGRTRMREHVLVRVHSECMTGDIFGAMRCECGEQLDAALDAIVREGSGVLVYLRGHEGRGIGLVEKVRTHVLQDEKGLDTLDSATTLGLPVDTRDYTPAARVLHHLRVQSVRLMSNNPDKVAALEHHGIRVTARVPLLIPPNPHNIAYLRAKRDRLHHDLPQVAAPEQSTVDRRGVGVRPTGSG</sequence>
<evidence type="ECO:0000256" key="2">
    <source>
        <dbReference type="ARBA" id="ARBA00005520"/>
    </source>
</evidence>
<feature type="domain" description="GTP cyclohydrolase II" evidence="13">
    <location>
        <begin position="11"/>
        <end position="175"/>
    </location>
</feature>
<evidence type="ECO:0000256" key="12">
    <source>
        <dbReference type="SAM" id="MobiDB-lite"/>
    </source>
</evidence>
<feature type="binding site" evidence="11">
    <location>
        <position position="57"/>
    </location>
    <ligand>
        <name>Zn(2+)</name>
        <dbReference type="ChEBI" id="CHEBI:29105"/>
        <note>catalytic</note>
    </ligand>
</feature>
<dbReference type="AlphaFoldDB" id="A0A495X630"/>
<evidence type="ECO:0000256" key="11">
    <source>
        <dbReference type="HAMAP-Rule" id="MF_00179"/>
    </source>
</evidence>
<reference evidence="14 15" key="1">
    <citation type="submission" date="2018-10" db="EMBL/GenBank/DDBJ databases">
        <title>Sequencing the genomes of 1000 actinobacteria strains.</title>
        <authorList>
            <person name="Klenk H.-P."/>
        </authorList>
    </citation>
    <scope>NUCLEOTIDE SEQUENCE [LARGE SCALE GENOMIC DNA]</scope>
    <source>
        <strain evidence="14 15">DSM 43911</strain>
    </source>
</reference>
<dbReference type="EC" id="3.5.4.25" evidence="11"/>
<evidence type="ECO:0000256" key="1">
    <source>
        <dbReference type="ARBA" id="ARBA00004853"/>
    </source>
</evidence>
<dbReference type="InterPro" id="IPR000926">
    <property type="entry name" value="RibA"/>
</dbReference>
<comment type="similarity">
    <text evidence="11">Belongs to the GTP cyclohydrolase II family.</text>
</comment>
<evidence type="ECO:0000256" key="7">
    <source>
        <dbReference type="ARBA" id="ARBA00022833"/>
    </source>
</evidence>
<dbReference type="FunFam" id="3.40.50.10990:FF:000001">
    <property type="entry name" value="Riboflavin biosynthesis protein RibBA"/>
    <property type="match status" value="1"/>
</dbReference>
<dbReference type="SUPFAM" id="SSF142695">
    <property type="entry name" value="RibA-like"/>
    <property type="match status" value="1"/>
</dbReference>
<dbReference type="NCBIfam" id="NF001591">
    <property type="entry name" value="PRK00393.1"/>
    <property type="match status" value="1"/>
</dbReference>
<evidence type="ECO:0000313" key="15">
    <source>
        <dbReference type="Proteomes" id="UP000272729"/>
    </source>
</evidence>
<dbReference type="GO" id="GO:0005829">
    <property type="term" value="C:cytosol"/>
    <property type="evidence" value="ECO:0007669"/>
    <property type="project" value="TreeGrafter"/>
</dbReference>
<dbReference type="Pfam" id="PF00925">
    <property type="entry name" value="GTP_cyclohydro2"/>
    <property type="match status" value="1"/>
</dbReference>
<evidence type="ECO:0000256" key="10">
    <source>
        <dbReference type="ARBA" id="ARBA00049295"/>
    </source>
</evidence>
<evidence type="ECO:0000256" key="9">
    <source>
        <dbReference type="ARBA" id="ARBA00043932"/>
    </source>
</evidence>
<feature type="binding site" evidence="11">
    <location>
        <begin position="96"/>
        <end position="98"/>
    </location>
    <ligand>
        <name>GTP</name>
        <dbReference type="ChEBI" id="CHEBI:37565"/>
    </ligand>
</feature>
<evidence type="ECO:0000256" key="4">
    <source>
        <dbReference type="ARBA" id="ARBA00022723"/>
    </source>
</evidence>
<dbReference type="EMBL" id="RBXR01000001">
    <property type="protein sequence ID" value="RKT68113.1"/>
    <property type="molecule type" value="Genomic_DNA"/>
</dbReference>
<comment type="similarity">
    <text evidence="2">In the N-terminal section; belongs to the DHBP synthase family.</text>
</comment>
<dbReference type="InterPro" id="IPR036144">
    <property type="entry name" value="RibA-like_sf"/>
</dbReference>